<dbReference type="AlphaFoldDB" id="S8B9S0"/>
<dbReference type="OrthoDB" id="5346489at2759"/>
<evidence type="ECO:0000313" key="3">
    <source>
        <dbReference type="Proteomes" id="UP000015100"/>
    </source>
</evidence>
<name>S8B9S0_DACHA</name>
<proteinExistence type="predicted"/>
<dbReference type="Proteomes" id="UP000015100">
    <property type="component" value="Unassembled WGS sequence"/>
</dbReference>
<feature type="chain" id="PRO_5004548948" evidence="1">
    <location>
        <begin position="26"/>
        <end position="196"/>
    </location>
</feature>
<protein>
    <submittedName>
        <fullName evidence="2">Uncharacterized protein</fullName>
    </submittedName>
</protein>
<feature type="signal peptide" evidence="1">
    <location>
        <begin position="1"/>
        <end position="25"/>
    </location>
</feature>
<accession>S8B9S0</accession>
<keyword evidence="1" id="KW-0732">Signal</keyword>
<gene>
    <name evidence="2" type="ORF">H072_10726</name>
</gene>
<dbReference type="HOGENOM" id="CLU_1390182_0_0_1"/>
<evidence type="ECO:0000256" key="1">
    <source>
        <dbReference type="SAM" id="SignalP"/>
    </source>
</evidence>
<dbReference type="EMBL" id="AQGS01001030">
    <property type="protein sequence ID" value="EPS35803.1"/>
    <property type="molecule type" value="Genomic_DNA"/>
</dbReference>
<evidence type="ECO:0000313" key="2">
    <source>
        <dbReference type="EMBL" id="EPS35803.1"/>
    </source>
</evidence>
<organism evidence="2 3">
    <name type="scientific">Dactylellina haptotyla (strain CBS 200.50)</name>
    <name type="common">Nematode-trapping fungus</name>
    <name type="synonym">Monacrosporium haptotylum</name>
    <dbReference type="NCBI Taxonomy" id="1284197"/>
    <lineage>
        <taxon>Eukaryota</taxon>
        <taxon>Fungi</taxon>
        <taxon>Dikarya</taxon>
        <taxon>Ascomycota</taxon>
        <taxon>Pezizomycotina</taxon>
        <taxon>Orbiliomycetes</taxon>
        <taxon>Orbiliales</taxon>
        <taxon>Orbiliaceae</taxon>
        <taxon>Dactylellina</taxon>
    </lineage>
</organism>
<reference evidence="3" key="2">
    <citation type="submission" date="2013-04" db="EMBL/GenBank/DDBJ databases">
        <title>Genomic mechanisms accounting for the adaptation to parasitism in nematode-trapping fungi.</title>
        <authorList>
            <person name="Ahren D.G."/>
        </authorList>
    </citation>
    <scope>NUCLEOTIDE SEQUENCE [LARGE SCALE GENOMIC DNA]</scope>
    <source>
        <strain evidence="3">CBS 200.50</strain>
    </source>
</reference>
<reference evidence="2 3" key="1">
    <citation type="journal article" date="2013" name="PLoS Genet.">
        <title>Genomic mechanisms accounting for the adaptation to parasitism in nematode-trapping fungi.</title>
        <authorList>
            <person name="Meerupati T."/>
            <person name="Andersson K.M."/>
            <person name="Friman E."/>
            <person name="Kumar D."/>
            <person name="Tunlid A."/>
            <person name="Ahren D."/>
        </authorList>
    </citation>
    <scope>NUCLEOTIDE SEQUENCE [LARGE SCALE GENOMIC DNA]</scope>
    <source>
        <strain evidence="2 3">CBS 200.50</strain>
    </source>
</reference>
<comment type="caution">
    <text evidence="2">The sequence shown here is derived from an EMBL/GenBank/DDBJ whole genome shotgun (WGS) entry which is preliminary data.</text>
</comment>
<keyword evidence="3" id="KW-1185">Reference proteome</keyword>
<sequence>MEWLKKSKFGLLLTLILEWLTHTAAQTPDPPTSACGTQSWVPGNCMIRVWWSQYSSTTYDWKYHQDITIYNDLYVRIYDGNATRIDKDLEPPYRRCTGSPGEECVFSSALPWKFRLSPQLHRDYLQYYLGESGEEKFQAWHTDVEPTAGRSFVDVANKDMLPYCIDSGLIPRPREGGRYLPPWDGANIIRASVSAS</sequence>